<keyword evidence="5" id="KW-1185">Reference proteome</keyword>
<dbReference type="PANTHER" id="PTHR46124">
    <property type="entry name" value="D-AMINOACYL-TRNA DEACYLASE"/>
    <property type="match status" value="1"/>
</dbReference>
<evidence type="ECO:0000256" key="2">
    <source>
        <dbReference type="ARBA" id="ARBA00022801"/>
    </source>
</evidence>
<evidence type="ECO:0000313" key="5">
    <source>
        <dbReference type="Proteomes" id="UP001149303"/>
    </source>
</evidence>
<dbReference type="CDD" id="cd01310">
    <property type="entry name" value="TatD_DNAse"/>
    <property type="match status" value="1"/>
</dbReference>
<feature type="binding site" evidence="3">
    <location>
        <position position="8"/>
    </location>
    <ligand>
        <name>a divalent metal cation</name>
        <dbReference type="ChEBI" id="CHEBI:60240"/>
        <label>1</label>
    </ligand>
</feature>
<dbReference type="GO" id="GO:0016788">
    <property type="term" value="F:hydrolase activity, acting on ester bonds"/>
    <property type="evidence" value="ECO:0007669"/>
    <property type="project" value="InterPro"/>
</dbReference>
<name>A0A9X4ET03_9FLAO</name>
<dbReference type="InterPro" id="IPR049677">
    <property type="entry name" value="QatD"/>
</dbReference>
<organism evidence="4 5">
    <name type="scientific">Tenacibaculum larymnensis</name>
    <dbReference type="NCBI Taxonomy" id="2878201"/>
    <lineage>
        <taxon>Bacteria</taxon>
        <taxon>Pseudomonadati</taxon>
        <taxon>Bacteroidota</taxon>
        <taxon>Flavobacteriia</taxon>
        <taxon>Flavobacteriales</taxon>
        <taxon>Flavobacteriaceae</taxon>
        <taxon>Tenacibaculum</taxon>
    </lineage>
</organism>
<protein>
    <submittedName>
        <fullName evidence="4">TatD family hydrolase</fullName>
    </submittedName>
</protein>
<reference evidence="4" key="1">
    <citation type="submission" date="2021-09" db="EMBL/GenBank/DDBJ databases">
        <authorList>
            <person name="Smyrli M."/>
        </authorList>
    </citation>
    <scope>NUCLEOTIDE SEQUENCE</scope>
    <source>
        <strain evidence="4">LAR25</strain>
    </source>
</reference>
<comment type="similarity">
    <text evidence="1">Belongs to the metallo-dependent hydrolases superfamily. TatD-type hydrolase family.</text>
</comment>
<feature type="binding site" evidence="3">
    <location>
        <position position="85"/>
    </location>
    <ligand>
        <name>a divalent metal cation</name>
        <dbReference type="ChEBI" id="CHEBI:60240"/>
        <label>1</label>
    </ligand>
</feature>
<evidence type="ECO:0000256" key="3">
    <source>
        <dbReference type="PIRSR" id="PIRSR005902-1"/>
    </source>
</evidence>
<feature type="binding site" evidence="3">
    <location>
        <position position="122"/>
    </location>
    <ligand>
        <name>a divalent metal cation</name>
        <dbReference type="ChEBI" id="CHEBI:60240"/>
        <label>2</label>
    </ligand>
</feature>
<proteinExistence type="inferred from homology"/>
<dbReference type="NCBIfam" id="NF041926">
    <property type="entry name" value="QatD"/>
    <property type="match status" value="1"/>
</dbReference>
<dbReference type="PROSITE" id="PS01137">
    <property type="entry name" value="TATD_1"/>
    <property type="match status" value="1"/>
</dbReference>
<evidence type="ECO:0000313" key="4">
    <source>
        <dbReference type="EMBL" id="MDE1206017.1"/>
    </source>
</evidence>
<dbReference type="Gene3D" id="3.20.20.140">
    <property type="entry name" value="Metal-dependent hydrolases"/>
    <property type="match status" value="1"/>
</dbReference>
<dbReference type="Proteomes" id="UP001149303">
    <property type="component" value="Unassembled WGS sequence"/>
</dbReference>
<dbReference type="PIRSF" id="PIRSF005902">
    <property type="entry name" value="DNase_TatD"/>
    <property type="match status" value="1"/>
</dbReference>
<evidence type="ECO:0000256" key="1">
    <source>
        <dbReference type="ARBA" id="ARBA00009275"/>
    </source>
</evidence>
<keyword evidence="3" id="KW-0479">Metal-binding</keyword>
<dbReference type="InterPro" id="IPR018228">
    <property type="entry name" value="DNase_TatD-rel_CS"/>
</dbReference>
<feature type="binding site" evidence="3">
    <location>
        <position position="193"/>
    </location>
    <ligand>
        <name>a divalent metal cation</name>
        <dbReference type="ChEBI" id="CHEBI:60240"/>
        <label>1</label>
    </ligand>
</feature>
<dbReference type="GO" id="GO:0046872">
    <property type="term" value="F:metal ion binding"/>
    <property type="evidence" value="ECO:0007669"/>
    <property type="project" value="UniProtKB-KW"/>
</dbReference>
<keyword evidence="2 4" id="KW-0378">Hydrolase</keyword>
<dbReference type="InterPro" id="IPR001130">
    <property type="entry name" value="TatD-like"/>
</dbReference>
<dbReference type="SUPFAM" id="SSF51556">
    <property type="entry name" value="Metallo-dependent hydrolases"/>
    <property type="match status" value="1"/>
</dbReference>
<dbReference type="InterPro" id="IPR032466">
    <property type="entry name" value="Metal_Hydrolase"/>
</dbReference>
<accession>A0A9X4ET03</accession>
<dbReference type="AlphaFoldDB" id="A0A9X4ET03"/>
<dbReference type="RefSeq" id="WP_274639338.1">
    <property type="nucleotide sequence ID" value="NZ_JAIWJY010000002.1"/>
</dbReference>
<sequence length="245" mass="28407">MIIDTHCHFDLYENPKEIIDESEKKGIITIGMTNLPSHFKIGYTHVKNYKKVRLALGMHPLMASEHEKEFNLFKKYLNYTSYIGEIGLDFSNEGITTKPIQLLSFEKVLKELEGRSKILSIHSRKAEKEVLDLLKKYKIKNAIFHWYTGSLGVMDEIISSGYYFSINPAMINSVSGRKVIGRIDKNRILTESDGPFIRLKNREIKPKDIKLVIEYLSNIYSETPNAIERMIKKNFDRVIFNLKKG</sequence>
<dbReference type="Pfam" id="PF01026">
    <property type="entry name" value="TatD_DNase"/>
    <property type="match status" value="1"/>
</dbReference>
<feature type="binding site" evidence="3">
    <location>
        <position position="6"/>
    </location>
    <ligand>
        <name>a divalent metal cation</name>
        <dbReference type="ChEBI" id="CHEBI:60240"/>
        <label>1</label>
    </ligand>
</feature>
<dbReference type="PANTHER" id="PTHR46124:SF2">
    <property type="entry name" value="D-AMINOACYL-TRNA DEACYLASE"/>
    <property type="match status" value="1"/>
</dbReference>
<feature type="binding site" evidence="3">
    <location>
        <position position="145"/>
    </location>
    <ligand>
        <name>a divalent metal cation</name>
        <dbReference type="ChEBI" id="CHEBI:60240"/>
        <label>2</label>
    </ligand>
</feature>
<gene>
    <name evidence="4" type="ORF">LCI24_04335</name>
</gene>
<comment type="caution">
    <text evidence="4">The sequence shown here is derived from an EMBL/GenBank/DDBJ whole genome shotgun (WGS) entry which is preliminary data.</text>
</comment>
<dbReference type="EMBL" id="JAIWJY010000002">
    <property type="protein sequence ID" value="MDE1206017.1"/>
    <property type="molecule type" value="Genomic_DNA"/>
</dbReference>